<accession>A0AAE0L450</accession>
<evidence type="ECO:0000256" key="1">
    <source>
        <dbReference type="SAM" id="MobiDB-lite"/>
    </source>
</evidence>
<dbReference type="SUPFAM" id="SSF53335">
    <property type="entry name" value="S-adenosyl-L-methionine-dependent methyltransferases"/>
    <property type="match status" value="1"/>
</dbReference>
<comment type="caution">
    <text evidence="2">The sequence shown here is derived from an EMBL/GenBank/DDBJ whole genome shotgun (WGS) entry which is preliminary data.</text>
</comment>
<dbReference type="Proteomes" id="UP001190700">
    <property type="component" value="Unassembled WGS sequence"/>
</dbReference>
<feature type="region of interest" description="Disordered" evidence="1">
    <location>
        <begin position="126"/>
        <end position="171"/>
    </location>
</feature>
<evidence type="ECO:0000313" key="2">
    <source>
        <dbReference type="EMBL" id="KAK3271070.1"/>
    </source>
</evidence>
<keyword evidence="3" id="KW-1185">Reference proteome</keyword>
<gene>
    <name evidence="2" type="ORF">CYMTET_20560</name>
</gene>
<organism evidence="2 3">
    <name type="scientific">Cymbomonas tetramitiformis</name>
    <dbReference type="NCBI Taxonomy" id="36881"/>
    <lineage>
        <taxon>Eukaryota</taxon>
        <taxon>Viridiplantae</taxon>
        <taxon>Chlorophyta</taxon>
        <taxon>Pyramimonadophyceae</taxon>
        <taxon>Pyramimonadales</taxon>
        <taxon>Pyramimonadaceae</taxon>
        <taxon>Cymbomonas</taxon>
    </lineage>
</organism>
<sequence>MKTKNAEPEAGEVRRAPWMSDFDFTDERLSRASLMHGFPVVHQMFKRDGKTVNPHQKPQALLKELINVHMMGDDPTNTDEHAQPYNWILDACCSVASTSMAALRTGMHVVAFDNDPAMVSSSSMRLHNFEDESDPAEETRAKKASDDKEADDEETEGGPPADLQDKTVDQE</sequence>
<name>A0AAE0L450_9CHLO</name>
<dbReference type="InterPro" id="IPR029063">
    <property type="entry name" value="SAM-dependent_MTases_sf"/>
</dbReference>
<dbReference type="AlphaFoldDB" id="A0AAE0L450"/>
<feature type="compositionally biased region" description="Basic and acidic residues" evidence="1">
    <location>
        <begin position="137"/>
        <end position="147"/>
    </location>
</feature>
<evidence type="ECO:0000313" key="3">
    <source>
        <dbReference type="Proteomes" id="UP001190700"/>
    </source>
</evidence>
<proteinExistence type="predicted"/>
<dbReference type="EMBL" id="LGRX02010028">
    <property type="protein sequence ID" value="KAK3271070.1"/>
    <property type="molecule type" value="Genomic_DNA"/>
</dbReference>
<protein>
    <submittedName>
        <fullName evidence="2">Uncharacterized protein</fullName>
    </submittedName>
</protein>
<dbReference type="Gene3D" id="3.40.50.150">
    <property type="entry name" value="Vaccinia Virus protein VP39"/>
    <property type="match status" value="1"/>
</dbReference>
<reference evidence="2 3" key="1">
    <citation type="journal article" date="2015" name="Genome Biol. Evol.">
        <title>Comparative Genomics of a Bacterivorous Green Alga Reveals Evolutionary Causalities and Consequences of Phago-Mixotrophic Mode of Nutrition.</title>
        <authorList>
            <person name="Burns J.A."/>
            <person name="Paasch A."/>
            <person name="Narechania A."/>
            <person name="Kim E."/>
        </authorList>
    </citation>
    <scope>NUCLEOTIDE SEQUENCE [LARGE SCALE GENOMIC DNA]</scope>
    <source>
        <strain evidence="2 3">PLY_AMNH</strain>
    </source>
</reference>